<name>A0AA37SLK3_9BACT</name>
<dbReference type="EMBL" id="BSOH01000001">
    <property type="protein sequence ID" value="GLR15799.1"/>
    <property type="molecule type" value="Genomic_DNA"/>
</dbReference>
<accession>A0AA37SLK3</accession>
<dbReference type="RefSeq" id="WP_235294623.1">
    <property type="nucleotide sequence ID" value="NZ_BSOH01000001.1"/>
</dbReference>
<evidence type="ECO:0000313" key="4">
    <source>
        <dbReference type="Proteomes" id="UP001156666"/>
    </source>
</evidence>
<dbReference type="Proteomes" id="UP001156666">
    <property type="component" value="Unassembled WGS sequence"/>
</dbReference>
<feature type="region of interest" description="Disordered" evidence="1">
    <location>
        <begin position="115"/>
        <end position="137"/>
    </location>
</feature>
<feature type="signal peptide" evidence="2">
    <location>
        <begin position="1"/>
        <end position="19"/>
    </location>
</feature>
<evidence type="ECO:0008006" key="5">
    <source>
        <dbReference type="Google" id="ProtNLM"/>
    </source>
</evidence>
<feature type="chain" id="PRO_5041263162" description="DUF4890 domain-containing protein" evidence="2">
    <location>
        <begin position="20"/>
        <end position="137"/>
    </location>
</feature>
<evidence type="ECO:0000256" key="2">
    <source>
        <dbReference type="SAM" id="SignalP"/>
    </source>
</evidence>
<reference evidence="3" key="1">
    <citation type="journal article" date="2014" name="Int. J. Syst. Evol. Microbiol.">
        <title>Complete genome sequence of Corynebacterium casei LMG S-19264T (=DSM 44701T), isolated from a smear-ripened cheese.</title>
        <authorList>
            <consortium name="US DOE Joint Genome Institute (JGI-PGF)"/>
            <person name="Walter F."/>
            <person name="Albersmeier A."/>
            <person name="Kalinowski J."/>
            <person name="Ruckert C."/>
        </authorList>
    </citation>
    <scope>NUCLEOTIDE SEQUENCE</scope>
    <source>
        <strain evidence="3">NBRC 108769</strain>
    </source>
</reference>
<comment type="caution">
    <text evidence="3">The sequence shown here is derived from an EMBL/GenBank/DDBJ whole genome shotgun (WGS) entry which is preliminary data.</text>
</comment>
<sequence length="137" mass="15640">MKNLILMMFLGLVTFQVQAQGQGQGERRVERPSELESAAYIAMVDSMSLDAEQKIQFDAVQVMYQDKLKKMMTEAREKGVEREEIREVMQGLNKEQDGVLKNLLTESQYKIYTEYKAERQKNRGSRRGNRGGGGGRG</sequence>
<evidence type="ECO:0000313" key="3">
    <source>
        <dbReference type="EMBL" id="GLR15799.1"/>
    </source>
</evidence>
<gene>
    <name evidence="3" type="ORF">GCM10007940_04140</name>
</gene>
<keyword evidence="2" id="KW-0732">Signal</keyword>
<keyword evidence="4" id="KW-1185">Reference proteome</keyword>
<evidence type="ECO:0000256" key="1">
    <source>
        <dbReference type="SAM" id="MobiDB-lite"/>
    </source>
</evidence>
<proteinExistence type="predicted"/>
<organism evidence="3 4">
    <name type="scientific">Portibacter lacus</name>
    <dbReference type="NCBI Taxonomy" id="1099794"/>
    <lineage>
        <taxon>Bacteria</taxon>
        <taxon>Pseudomonadati</taxon>
        <taxon>Bacteroidota</taxon>
        <taxon>Saprospiria</taxon>
        <taxon>Saprospirales</taxon>
        <taxon>Haliscomenobacteraceae</taxon>
        <taxon>Portibacter</taxon>
    </lineage>
</organism>
<reference evidence="3" key="2">
    <citation type="submission" date="2023-01" db="EMBL/GenBank/DDBJ databases">
        <title>Draft genome sequence of Portibacter lacus strain NBRC 108769.</title>
        <authorList>
            <person name="Sun Q."/>
            <person name="Mori K."/>
        </authorList>
    </citation>
    <scope>NUCLEOTIDE SEQUENCE</scope>
    <source>
        <strain evidence="3">NBRC 108769</strain>
    </source>
</reference>
<dbReference type="AlphaFoldDB" id="A0AA37SLK3"/>
<protein>
    <recommendedName>
        <fullName evidence="5">DUF4890 domain-containing protein</fullName>
    </recommendedName>
</protein>